<feature type="domain" description="PTHB1 platform" evidence="4">
    <location>
        <begin position="545"/>
        <end position="652"/>
    </location>
</feature>
<dbReference type="InterPro" id="IPR028074">
    <property type="entry name" value="PHTB1_GAE_dom"/>
</dbReference>
<evidence type="ECO:0000313" key="7">
    <source>
        <dbReference type="EMBL" id="KFO20502.1"/>
    </source>
</evidence>
<dbReference type="AlphaFoldDB" id="A0A091CQR8"/>
<accession>A0A091CQR8</accession>
<dbReference type="GO" id="GO:0016020">
    <property type="term" value="C:membrane"/>
    <property type="evidence" value="ECO:0007669"/>
    <property type="project" value="TreeGrafter"/>
</dbReference>
<dbReference type="Pfam" id="PF23339">
    <property type="entry name" value="PTHB1_CtH"/>
    <property type="match status" value="1"/>
</dbReference>
<evidence type="ECO:0000259" key="4">
    <source>
        <dbReference type="Pfam" id="PF23337"/>
    </source>
</evidence>
<dbReference type="Pfam" id="PF23337">
    <property type="entry name" value="PTHB1_pf"/>
    <property type="match status" value="1"/>
</dbReference>
<proteinExistence type="predicted"/>
<dbReference type="InterPro" id="IPR055362">
    <property type="entry name" value="PTHB1_pf_dom"/>
</dbReference>
<evidence type="ECO:0000256" key="1">
    <source>
        <dbReference type="SAM" id="Coils"/>
    </source>
</evidence>
<feature type="domain" description="PTHB1 N-terminal" evidence="2">
    <location>
        <begin position="1"/>
        <end position="379"/>
    </location>
</feature>
<keyword evidence="1" id="KW-0175">Coiled coil</keyword>
<dbReference type="InterPro" id="IPR026511">
    <property type="entry name" value="PTHB1"/>
</dbReference>
<organism evidence="7 8">
    <name type="scientific">Fukomys damarensis</name>
    <name type="common">Damaraland mole rat</name>
    <name type="synonym">Cryptomys damarensis</name>
    <dbReference type="NCBI Taxonomy" id="885580"/>
    <lineage>
        <taxon>Eukaryota</taxon>
        <taxon>Metazoa</taxon>
        <taxon>Chordata</taxon>
        <taxon>Craniata</taxon>
        <taxon>Vertebrata</taxon>
        <taxon>Euteleostomi</taxon>
        <taxon>Mammalia</taxon>
        <taxon>Eutheria</taxon>
        <taxon>Euarchontoglires</taxon>
        <taxon>Glires</taxon>
        <taxon>Rodentia</taxon>
        <taxon>Hystricomorpha</taxon>
        <taxon>Bathyergidae</taxon>
        <taxon>Fukomys</taxon>
    </lineage>
</organism>
<dbReference type="STRING" id="885580.ENSFDAP00000009847"/>
<dbReference type="eggNOG" id="KOG3679">
    <property type="taxonomic scope" value="Eukaryota"/>
</dbReference>
<evidence type="ECO:0000259" key="5">
    <source>
        <dbReference type="Pfam" id="PF23338"/>
    </source>
</evidence>
<dbReference type="GO" id="GO:0060271">
    <property type="term" value="P:cilium assembly"/>
    <property type="evidence" value="ECO:0007669"/>
    <property type="project" value="TreeGrafter"/>
</dbReference>
<evidence type="ECO:0000313" key="8">
    <source>
        <dbReference type="Proteomes" id="UP000028990"/>
    </source>
</evidence>
<sequence>MSLFKARDWWSTILGEKEEFDQGCLCLADVDNSENGQDKIIVGSFMGYLRIFNPRPVKAVDAAQAEDLLLEVHLRDPILQVEVGKFVSGGVPATSAERWQCLELLDQEGALQLTAKCTPVGAACRGTLGNVEHGNQYQIKLMYEHHLQRTACNMTYGPFGGVKGRDLICIQSMDGMLMLFEQESYAFGRFLPGSLLPGPLAYSSRTDSFITVSSCRQVESYKYQVLAFATDADKREETEQQKLGSGKRLVVDWTLNIGEQALDICIVSFNQSASSIFVLGERNFFCLKDNGQIRFMKKLDCSPSCFLPYCSVSEGTVNTLIGNHNNMLHIYQDVTLKWATQLPHIPVAVKVGSLHDLKGVIVTLSDRGHLQCSYLGTDPSLFRAPKVESRELNYEELDAELEELQKIIRDVKAQGVWPMTEREDDLKVSAAVSPNFDSVSVATDADIGTDLVPSITVKVTLQNRVALQKARLSVYVPPPLVLTCDHFTFDFMAPEMTSTVTFSVYLKSSYMPSELEGNAVVSYSRPTDRNPDGIPRVIQCKFRLPLKLICLPGQPSKTASHKLTIDTNKSPVSLLSLFPGFASQPDDEQVNVMGFRFLGGSRVTLLASKTSQRYRIQSEQFEDLWLITNELILRLQEYFENQGIKDFACSFSGSVPLQEYFELIDHHFELRINGEKLEELLSERAVQFRAIQRRLLTRFKDKTPAPLQHLDTLLDGTYKQVIALAEAVEENQANLLQSFARLKSATHLVILLVGLWQKLSADQVALLEAAFLPLQEDAQELGWEETVDTAVSHLLKTCLSKSSKEQALNLSSHLNMPKDTSRLKKHITLLCDRLAKGGRLCLSADMATPQTIVMPGLSDVMAVSISGIESSEAFNRGYLSRWNQVAEERRGEQGGRQK</sequence>
<dbReference type="PANTHER" id="PTHR20991">
    <property type="entry name" value="PARATHYROID HORMONE-RESPONSIVE B1 GENE"/>
    <property type="match status" value="1"/>
</dbReference>
<evidence type="ECO:0000259" key="6">
    <source>
        <dbReference type="Pfam" id="PF23339"/>
    </source>
</evidence>
<dbReference type="InterPro" id="IPR055363">
    <property type="entry name" value="PTHB1_hp_dom"/>
</dbReference>
<dbReference type="Pfam" id="PF14728">
    <property type="entry name" value="PTHB1_GAE"/>
    <property type="match status" value="1"/>
</dbReference>
<feature type="coiled-coil region" evidence="1">
    <location>
        <begin position="387"/>
        <end position="414"/>
    </location>
</feature>
<evidence type="ECO:0000259" key="3">
    <source>
        <dbReference type="Pfam" id="PF14728"/>
    </source>
</evidence>
<dbReference type="EMBL" id="KN124722">
    <property type="protein sequence ID" value="KFO20502.1"/>
    <property type="molecule type" value="Genomic_DNA"/>
</dbReference>
<feature type="domain" description="PTHB1 GAE" evidence="3">
    <location>
        <begin position="452"/>
        <end position="542"/>
    </location>
</feature>
<dbReference type="InterPro" id="IPR028073">
    <property type="entry name" value="PHTB1_N_dom"/>
</dbReference>
<protein>
    <submittedName>
        <fullName evidence="7">Protein PTHB1</fullName>
    </submittedName>
</protein>
<evidence type="ECO:0000259" key="2">
    <source>
        <dbReference type="Pfam" id="PF14727"/>
    </source>
</evidence>
<dbReference type="GO" id="GO:0034464">
    <property type="term" value="C:BBSome"/>
    <property type="evidence" value="ECO:0007669"/>
    <property type="project" value="InterPro"/>
</dbReference>
<feature type="domain" description="PTHB1 hairpin" evidence="5">
    <location>
        <begin position="655"/>
        <end position="757"/>
    </location>
</feature>
<dbReference type="Proteomes" id="UP000028990">
    <property type="component" value="Unassembled WGS sequence"/>
</dbReference>
<keyword evidence="8" id="KW-1185">Reference proteome</keyword>
<name>A0A091CQR8_FUKDA</name>
<feature type="domain" description="PTHB1 C-terminal helix bundle" evidence="6">
    <location>
        <begin position="759"/>
        <end position="834"/>
    </location>
</feature>
<gene>
    <name evidence="7" type="ORF">H920_18111</name>
</gene>
<dbReference type="InterPro" id="IPR055364">
    <property type="entry name" value="PTHB1_CtH_dom"/>
</dbReference>
<dbReference type="Pfam" id="PF14727">
    <property type="entry name" value="PHTB1_N"/>
    <property type="match status" value="1"/>
</dbReference>
<reference evidence="7 8" key="1">
    <citation type="submission" date="2013-11" db="EMBL/GenBank/DDBJ databases">
        <title>The Damaraland mole rat (Fukomys damarensis) genome and evolution of African mole rats.</title>
        <authorList>
            <person name="Gladyshev V.N."/>
            <person name="Fang X."/>
        </authorList>
    </citation>
    <scope>NUCLEOTIDE SEQUENCE [LARGE SCALE GENOMIC DNA]</scope>
    <source>
        <tissue evidence="7">Liver</tissue>
    </source>
</reference>
<dbReference type="Pfam" id="PF23338">
    <property type="entry name" value="PTHB1_hp"/>
    <property type="match status" value="1"/>
</dbReference>
<dbReference type="PANTHER" id="PTHR20991:SF0">
    <property type="entry name" value="PROTEIN PTHB1"/>
    <property type="match status" value="1"/>
</dbReference>